<evidence type="ECO:0000256" key="5">
    <source>
        <dbReference type="SAM" id="Phobius"/>
    </source>
</evidence>
<feature type="transmembrane region" description="Helical" evidence="5">
    <location>
        <begin position="85"/>
        <end position="103"/>
    </location>
</feature>
<evidence type="ECO:0000256" key="2">
    <source>
        <dbReference type="ARBA" id="ARBA00022692"/>
    </source>
</evidence>
<dbReference type="Pfam" id="PF07690">
    <property type="entry name" value="MFS_1"/>
    <property type="match status" value="1"/>
</dbReference>
<organism evidence="7 8">
    <name type="scientific">Nostoc minutum NIES-26</name>
    <dbReference type="NCBI Taxonomy" id="1844469"/>
    <lineage>
        <taxon>Bacteria</taxon>
        <taxon>Bacillati</taxon>
        <taxon>Cyanobacteriota</taxon>
        <taxon>Cyanophyceae</taxon>
        <taxon>Nostocales</taxon>
        <taxon>Nostocaceae</taxon>
        <taxon>Nostoc</taxon>
    </lineage>
</organism>
<evidence type="ECO:0000313" key="7">
    <source>
        <dbReference type="EMBL" id="RCJ38406.1"/>
    </source>
</evidence>
<dbReference type="GO" id="GO:0022857">
    <property type="term" value="F:transmembrane transporter activity"/>
    <property type="evidence" value="ECO:0007669"/>
    <property type="project" value="InterPro"/>
</dbReference>
<protein>
    <submittedName>
        <fullName evidence="7">MFS transporter</fullName>
    </submittedName>
</protein>
<evidence type="ECO:0000256" key="1">
    <source>
        <dbReference type="ARBA" id="ARBA00004651"/>
    </source>
</evidence>
<dbReference type="Proteomes" id="UP000252107">
    <property type="component" value="Unassembled WGS sequence"/>
</dbReference>
<gene>
    <name evidence="7" type="ORF">A6770_13520</name>
</gene>
<keyword evidence="3 5" id="KW-1133">Transmembrane helix</keyword>
<feature type="transmembrane region" description="Helical" evidence="5">
    <location>
        <begin position="274"/>
        <end position="296"/>
    </location>
</feature>
<dbReference type="EMBL" id="LXQD01000098">
    <property type="protein sequence ID" value="RCJ38406.1"/>
    <property type="molecule type" value="Genomic_DNA"/>
</dbReference>
<feature type="transmembrane region" description="Helical" evidence="5">
    <location>
        <begin position="361"/>
        <end position="386"/>
    </location>
</feature>
<dbReference type="InterPro" id="IPR036259">
    <property type="entry name" value="MFS_trans_sf"/>
</dbReference>
<name>A0A367RPC7_9NOSO</name>
<dbReference type="Gene3D" id="1.20.1250.20">
    <property type="entry name" value="MFS general substrate transporter like domains"/>
    <property type="match status" value="2"/>
</dbReference>
<evidence type="ECO:0000259" key="6">
    <source>
        <dbReference type="PROSITE" id="PS50850"/>
    </source>
</evidence>
<comment type="caution">
    <text evidence="7">The sequence shown here is derived from an EMBL/GenBank/DDBJ whole genome shotgun (WGS) entry which is preliminary data.</text>
</comment>
<accession>A0A367RPC7</accession>
<evidence type="ECO:0000256" key="4">
    <source>
        <dbReference type="ARBA" id="ARBA00023136"/>
    </source>
</evidence>
<reference evidence="7" key="1">
    <citation type="submission" date="2016-04" db="EMBL/GenBank/DDBJ databases">
        <authorList>
            <person name="Tabuchi Yagui T.R."/>
        </authorList>
    </citation>
    <scope>NUCLEOTIDE SEQUENCE [LARGE SCALE GENOMIC DNA]</scope>
    <source>
        <strain evidence="7">NIES-26</strain>
    </source>
</reference>
<dbReference type="InterPro" id="IPR050327">
    <property type="entry name" value="Proton-linked_MCT"/>
</dbReference>
<evidence type="ECO:0000256" key="3">
    <source>
        <dbReference type="ARBA" id="ARBA00022989"/>
    </source>
</evidence>
<dbReference type="CDD" id="cd17355">
    <property type="entry name" value="MFS_YcxA_like"/>
    <property type="match status" value="1"/>
</dbReference>
<dbReference type="AlphaFoldDB" id="A0A367RPC7"/>
<keyword evidence="2 5" id="KW-0812">Transmembrane</keyword>
<feature type="transmembrane region" description="Helical" evidence="5">
    <location>
        <begin position="238"/>
        <end position="262"/>
    </location>
</feature>
<proteinExistence type="predicted"/>
<feature type="transmembrane region" description="Helical" evidence="5">
    <location>
        <begin position="327"/>
        <end position="349"/>
    </location>
</feature>
<dbReference type="PANTHER" id="PTHR11360">
    <property type="entry name" value="MONOCARBOXYLATE TRANSPORTER"/>
    <property type="match status" value="1"/>
</dbReference>
<evidence type="ECO:0000313" key="8">
    <source>
        <dbReference type="Proteomes" id="UP000252107"/>
    </source>
</evidence>
<feature type="transmembrane region" description="Helical" evidence="5">
    <location>
        <begin position="52"/>
        <end position="73"/>
    </location>
</feature>
<feature type="transmembrane region" description="Helical" evidence="5">
    <location>
        <begin position="142"/>
        <end position="163"/>
    </location>
</feature>
<feature type="transmembrane region" description="Helical" evidence="5">
    <location>
        <begin position="169"/>
        <end position="193"/>
    </location>
</feature>
<keyword evidence="4 5" id="KW-0472">Membrane</keyword>
<sequence length="434" mass="46722">MSLVSFLARRSFHYGWLVAGLTFLALLVAAGIRSAPGVLIVPLEQEFGWSRATISLAISVNLILYGLIGPFAATLMERIGIRRTMVFALAFIAIGVGCTTLMSTSWQLVLLWGIVVGIGSGVIALVLGAIVVNRWFFEQRGLVLGILTASTATGQLVFLPVLASITDRFGWRTAVLGLTGAALLIIPAIALFMRDRPASVGLRPFGDKSETVEVLQPKVNSIASTLSALWQGMRTRDFWFLVGSFFICGASTNGLIGTHLIPACIDRGIPEVRAAGLLAVMGIFDFVGTTVSGWLSDRWNNRYLLCWYYGLRGLSLIFLPFSFHLSFYGLSVFAIFYGLDWIATVPPTVRLTANAFGKENVGVMFGWIVAGHQLGAATAAFGAGVLRTWLGSYLHAFILSGILCLIAAVLVLRIDQTPRDWGVGRAVEVGGAGR</sequence>
<feature type="domain" description="Major facilitator superfamily (MFS) profile" evidence="6">
    <location>
        <begin position="17"/>
        <end position="419"/>
    </location>
</feature>
<feature type="transmembrane region" description="Helical" evidence="5">
    <location>
        <begin position="12"/>
        <end position="32"/>
    </location>
</feature>
<dbReference type="InterPro" id="IPR020846">
    <property type="entry name" value="MFS_dom"/>
</dbReference>
<comment type="subcellular location">
    <subcellularLocation>
        <location evidence="1">Cell membrane</location>
        <topology evidence="1">Multi-pass membrane protein</topology>
    </subcellularLocation>
</comment>
<dbReference type="InterPro" id="IPR011701">
    <property type="entry name" value="MFS"/>
</dbReference>
<feature type="transmembrane region" description="Helical" evidence="5">
    <location>
        <begin position="392"/>
        <end position="412"/>
    </location>
</feature>
<dbReference type="PROSITE" id="PS50850">
    <property type="entry name" value="MFS"/>
    <property type="match status" value="1"/>
</dbReference>
<dbReference type="SUPFAM" id="SSF103473">
    <property type="entry name" value="MFS general substrate transporter"/>
    <property type="match status" value="1"/>
</dbReference>
<dbReference type="GO" id="GO:0005886">
    <property type="term" value="C:plasma membrane"/>
    <property type="evidence" value="ECO:0007669"/>
    <property type="project" value="UniProtKB-SubCell"/>
</dbReference>
<feature type="transmembrane region" description="Helical" evidence="5">
    <location>
        <begin position="109"/>
        <end position="130"/>
    </location>
</feature>
<keyword evidence="8" id="KW-1185">Reference proteome</keyword>
<dbReference type="PANTHER" id="PTHR11360:SF290">
    <property type="entry name" value="MONOCARBOXYLATE MFS PERMEASE"/>
    <property type="match status" value="1"/>
</dbReference>